<evidence type="ECO:0000313" key="3">
    <source>
        <dbReference type="Proteomes" id="UP000001299"/>
    </source>
</evidence>
<organism evidence="2 3">
    <name type="scientific">Butyrivibrio proteoclasticus (strain ATCC 51982 / DSM 14932 / B316)</name>
    <name type="common">Clostridium proteoclasticum</name>
    <dbReference type="NCBI Taxonomy" id="515622"/>
    <lineage>
        <taxon>Bacteria</taxon>
        <taxon>Bacillati</taxon>
        <taxon>Bacillota</taxon>
        <taxon>Clostridia</taxon>
        <taxon>Lachnospirales</taxon>
        <taxon>Lachnospiraceae</taxon>
        <taxon>Butyrivibrio</taxon>
    </lineage>
</organism>
<dbReference type="KEGG" id="bpb:bpr_II108"/>
<evidence type="ECO:0000313" key="2">
    <source>
        <dbReference type="EMBL" id="ADL36047.1"/>
    </source>
</evidence>
<feature type="domain" description="DUF5983" evidence="1">
    <location>
        <begin position="6"/>
        <end position="92"/>
    </location>
</feature>
<keyword evidence="2" id="KW-0614">Plasmid</keyword>
<name>E0S3R5_BUTPB</name>
<geneLocation type="plasmid" evidence="2 3">
    <name>pCY360</name>
</geneLocation>
<dbReference type="EMBL" id="CP001812">
    <property type="protein sequence ID" value="ADL36047.1"/>
    <property type="molecule type" value="Genomic_DNA"/>
</dbReference>
<protein>
    <recommendedName>
        <fullName evidence="1">DUF5983 domain-containing protein</fullName>
    </recommendedName>
</protein>
<dbReference type="HOGENOM" id="CLU_171767_0_0_9"/>
<keyword evidence="3" id="KW-1185">Reference proteome</keyword>
<reference evidence="2 3" key="1">
    <citation type="journal article" date="2010" name="PLoS ONE">
        <title>The glycobiome of the rumen bacterium Butyrivibrio proteoclasticus B316(T) highlights adaptation to a polysaccharide-rich environment.</title>
        <authorList>
            <person name="Kelly W.J."/>
            <person name="Leahy S.C."/>
            <person name="Altermann E."/>
            <person name="Yeoman C.J."/>
            <person name="Dunne J.C."/>
            <person name="Kong Z."/>
            <person name="Pacheco D.M."/>
            <person name="Li D."/>
            <person name="Noel S.J."/>
            <person name="Moon C.D."/>
            <person name="Cookson A.L."/>
            <person name="Attwood G.T."/>
        </authorList>
    </citation>
    <scope>NUCLEOTIDE SEQUENCE [LARGE SCALE GENOMIC DNA]</scope>
    <source>
        <strain evidence="3">ATCC 51982 / DSM 14932 / B316</strain>
        <plasmid evidence="3">Plasmid pCY360</plasmid>
    </source>
</reference>
<sequence>MEINKMLSLSTAHITKETESKLSEQSIYEVNVYEKSEYGYFIYPNIELLDKRGWDIPEDLKKCIGLAKANNCNWIVFDRDVDPVDELPTYEW</sequence>
<proteinExistence type="predicted"/>
<dbReference type="AlphaFoldDB" id="E0S3R5"/>
<dbReference type="Pfam" id="PF19419">
    <property type="entry name" value="DUF5983"/>
    <property type="match status" value="1"/>
</dbReference>
<dbReference type="InterPro" id="IPR046025">
    <property type="entry name" value="DUF5983"/>
</dbReference>
<dbReference type="Proteomes" id="UP000001299">
    <property type="component" value="Plasmid pCY360"/>
</dbReference>
<evidence type="ECO:0000259" key="1">
    <source>
        <dbReference type="Pfam" id="PF19419"/>
    </source>
</evidence>
<gene>
    <name evidence="2" type="ordered locus">bpr_II108</name>
</gene>
<accession>E0S3R5</accession>